<gene>
    <name evidence="1" type="ORF">Dthio_PD2117</name>
</gene>
<organism evidence="1 2">
    <name type="scientific">Desulfonatronospira thiodismutans ASO3-1</name>
    <dbReference type="NCBI Taxonomy" id="555779"/>
    <lineage>
        <taxon>Bacteria</taxon>
        <taxon>Pseudomonadati</taxon>
        <taxon>Thermodesulfobacteriota</taxon>
        <taxon>Desulfovibrionia</taxon>
        <taxon>Desulfovibrionales</taxon>
        <taxon>Desulfonatronovibrionaceae</taxon>
        <taxon>Desulfonatronospira</taxon>
    </lineage>
</organism>
<name>D6SPR8_9BACT</name>
<protein>
    <submittedName>
        <fullName evidence="1">Uncharacterized protein</fullName>
    </submittedName>
</protein>
<evidence type="ECO:0000313" key="2">
    <source>
        <dbReference type="Proteomes" id="UP000005496"/>
    </source>
</evidence>
<dbReference type="Proteomes" id="UP000005496">
    <property type="component" value="Unassembled WGS sequence"/>
</dbReference>
<accession>D6SPR8</accession>
<keyword evidence="2" id="KW-1185">Reference proteome</keyword>
<dbReference type="EMBL" id="ACJN02000002">
    <property type="protein sequence ID" value="EFI34744.1"/>
    <property type="molecule type" value="Genomic_DNA"/>
</dbReference>
<dbReference type="AlphaFoldDB" id="D6SPR8"/>
<comment type="caution">
    <text evidence="1">The sequence shown here is derived from an EMBL/GenBank/DDBJ whole genome shotgun (WGS) entry which is preliminary data.</text>
</comment>
<proteinExistence type="predicted"/>
<sequence>MSFSGDKINCADAVRTFWLLMFWEAGGRFVRVLSPELLLNIIE</sequence>
<reference evidence="1" key="1">
    <citation type="submission" date="2010-05" db="EMBL/GenBank/DDBJ databases">
        <title>The draft genome of Desulfonatronospira thiodismutans ASO3-1.</title>
        <authorList>
            <consortium name="US DOE Joint Genome Institute (JGI-PGF)"/>
            <person name="Lucas S."/>
            <person name="Copeland A."/>
            <person name="Lapidus A."/>
            <person name="Cheng J.-F."/>
            <person name="Bruce D."/>
            <person name="Goodwin L."/>
            <person name="Pitluck S."/>
            <person name="Chertkov O."/>
            <person name="Brettin T."/>
            <person name="Detter J.C."/>
            <person name="Han C."/>
            <person name="Land M.L."/>
            <person name="Hauser L."/>
            <person name="Kyrpides N."/>
            <person name="Mikhailova N."/>
            <person name="Muyzer G."/>
            <person name="Woyke T."/>
        </authorList>
    </citation>
    <scope>NUCLEOTIDE SEQUENCE [LARGE SCALE GENOMIC DNA]</scope>
    <source>
        <strain evidence="1">ASO3-1</strain>
    </source>
</reference>
<evidence type="ECO:0000313" key="1">
    <source>
        <dbReference type="EMBL" id="EFI34744.1"/>
    </source>
</evidence>